<dbReference type="EMBL" id="FNEK01000010">
    <property type="protein sequence ID" value="SDI99518.1"/>
    <property type="molecule type" value="Genomic_DNA"/>
</dbReference>
<evidence type="ECO:0000313" key="1">
    <source>
        <dbReference type="EMBL" id="SDI99518.1"/>
    </source>
</evidence>
<name>A0A1G8Q4G2_9RHOB</name>
<dbReference type="STRING" id="571298.SAMN04488026_101035"/>
<keyword evidence="2" id="KW-1185">Reference proteome</keyword>
<dbReference type="Proteomes" id="UP000199382">
    <property type="component" value="Unassembled WGS sequence"/>
</dbReference>
<dbReference type="OrthoDB" id="7827720at2"/>
<gene>
    <name evidence="1" type="ORF">SAMN04488026_101035</name>
</gene>
<protein>
    <recommendedName>
        <fullName evidence="3">Outer membrane protein beta-barrel domain-containing protein</fullName>
    </recommendedName>
</protein>
<sequence length="249" mass="26711">MFRSFSFILAACLGALPTASDARELAYRGFGLELSYVDSASSQGGLAGFGSAEILVSHRLGLQGDLALEYLETEDEAQAAALLGLHPYLRLGHGLSFGAYLLGRGTSEPATATGLELAWKTQNGFTAEMYFGQTWGDELEQDGYVTSKGATLGYSFANDVCATLFFNKDTTSESGRRDRDYYDYGVGAEIPVGATGDTRLTASFGQVRFDAEGGPVTKVTLGLTRQLGGNQKRPTFTRRRSVLTELVGF</sequence>
<organism evidence="1 2">
    <name type="scientific">Aliiruegeria lutimaris</name>
    <dbReference type="NCBI Taxonomy" id="571298"/>
    <lineage>
        <taxon>Bacteria</taxon>
        <taxon>Pseudomonadati</taxon>
        <taxon>Pseudomonadota</taxon>
        <taxon>Alphaproteobacteria</taxon>
        <taxon>Rhodobacterales</taxon>
        <taxon>Roseobacteraceae</taxon>
        <taxon>Aliiruegeria</taxon>
    </lineage>
</organism>
<accession>A0A1G8Q4G2</accession>
<evidence type="ECO:0000313" key="2">
    <source>
        <dbReference type="Proteomes" id="UP000199382"/>
    </source>
</evidence>
<evidence type="ECO:0008006" key="3">
    <source>
        <dbReference type="Google" id="ProtNLM"/>
    </source>
</evidence>
<dbReference type="RefSeq" id="WP_093152132.1">
    <property type="nucleotide sequence ID" value="NZ_FNEK01000010.1"/>
</dbReference>
<reference evidence="1 2" key="1">
    <citation type="submission" date="2016-10" db="EMBL/GenBank/DDBJ databases">
        <authorList>
            <person name="de Groot N.N."/>
        </authorList>
    </citation>
    <scope>NUCLEOTIDE SEQUENCE [LARGE SCALE GENOMIC DNA]</scope>
    <source>
        <strain evidence="1 2">DSM 25294</strain>
    </source>
</reference>
<dbReference type="AlphaFoldDB" id="A0A1G8Q4G2"/>
<proteinExistence type="predicted"/>